<reference evidence="2" key="1">
    <citation type="journal article" date="2019" name="Int. J. Syst. Evol. Microbiol.">
        <title>The Global Catalogue of Microorganisms (GCM) 10K type strain sequencing project: providing services to taxonomists for standard genome sequencing and annotation.</title>
        <authorList>
            <consortium name="The Broad Institute Genomics Platform"/>
            <consortium name="The Broad Institute Genome Sequencing Center for Infectious Disease"/>
            <person name="Wu L."/>
            <person name="Ma J."/>
        </authorList>
    </citation>
    <scope>NUCLEOTIDE SEQUENCE [LARGE SCALE GENOMIC DNA]</scope>
    <source>
        <strain evidence="2">CGMCC 1.12966</strain>
    </source>
</reference>
<proteinExistence type="predicted"/>
<accession>A0ABQ3HUY6</accession>
<sequence>MKGFEININERIFRVGVDLGMLLIVIHNDQGGLTITGVDDVSGKKLDWGKFELSAGDIISVTALDVACNTVDAESEDRDVQTLLTEYHHLRRYLTKQGLIK</sequence>
<dbReference type="Proteomes" id="UP000620550">
    <property type="component" value="Unassembled WGS sequence"/>
</dbReference>
<keyword evidence="2" id="KW-1185">Reference proteome</keyword>
<gene>
    <name evidence="1" type="ORF">GCM10017764_20360</name>
</gene>
<organism evidence="1 2">
    <name type="scientific">Sphingobacterium griseoflavum</name>
    <dbReference type="NCBI Taxonomy" id="1474952"/>
    <lineage>
        <taxon>Bacteria</taxon>
        <taxon>Pseudomonadati</taxon>
        <taxon>Bacteroidota</taxon>
        <taxon>Sphingobacteriia</taxon>
        <taxon>Sphingobacteriales</taxon>
        <taxon>Sphingobacteriaceae</taxon>
        <taxon>Sphingobacterium</taxon>
    </lineage>
</organism>
<dbReference type="EMBL" id="BNAF01000007">
    <property type="protein sequence ID" value="GHE37073.1"/>
    <property type="molecule type" value="Genomic_DNA"/>
</dbReference>
<evidence type="ECO:0000313" key="1">
    <source>
        <dbReference type="EMBL" id="GHE37073.1"/>
    </source>
</evidence>
<protein>
    <submittedName>
        <fullName evidence="1">Uncharacterized protein</fullName>
    </submittedName>
</protein>
<name>A0ABQ3HUY6_9SPHI</name>
<comment type="caution">
    <text evidence="1">The sequence shown here is derived from an EMBL/GenBank/DDBJ whole genome shotgun (WGS) entry which is preliminary data.</text>
</comment>
<evidence type="ECO:0000313" key="2">
    <source>
        <dbReference type="Proteomes" id="UP000620550"/>
    </source>
</evidence>